<feature type="region of interest" description="Disordered" evidence="6">
    <location>
        <begin position="223"/>
        <end position="244"/>
    </location>
</feature>
<keyword evidence="3 7" id="KW-0812">Transmembrane</keyword>
<evidence type="ECO:0000313" key="8">
    <source>
        <dbReference type="EMBL" id="MFC7356175.1"/>
    </source>
</evidence>
<comment type="caution">
    <text evidence="8">The sequence shown here is derived from an EMBL/GenBank/DDBJ whole genome shotgun (WGS) entry which is preliminary data.</text>
</comment>
<accession>A0ABW2MRJ4</accession>
<feature type="transmembrane region" description="Helical" evidence="7">
    <location>
        <begin position="6"/>
        <end position="27"/>
    </location>
</feature>
<dbReference type="RefSeq" id="WP_380215664.1">
    <property type="nucleotide sequence ID" value="NZ_JBHTBN010000001.1"/>
</dbReference>
<keyword evidence="9" id="KW-1185">Reference proteome</keyword>
<dbReference type="EMBL" id="JBHTBN010000001">
    <property type="protein sequence ID" value="MFC7356175.1"/>
    <property type="molecule type" value="Genomic_DNA"/>
</dbReference>
<protein>
    <submittedName>
        <fullName evidence="8">LysE family translocator</fullName>
    </submittedName>
</protein>
<proteinExistence type="predicted"/>
<organism evidence="8 9">
    <name type="scientific">Jejudonia soesokkakensis</name>
    <dbReference type="NCBI Taxonomy" id="1323432"/>
    <lineage>
        <taxon>Bacteria</taxon>
        <taxon>Pseudomonadati</taxon>
        <taxon>Bacteroidota</taxon>
        <taxon>Flavobacteriia</taxon>
        <taxon>Flavobacteriales</taxon>
        <taxon>Flavobacteriaceae</taxon>
        <taxon>Jejudonia</taxon>
    </lineage>
</organism>
<keyword evidence="4 7" id="KW-1133">Transmembrane helix</keyword>
<evidence type="ECO:0000256" key="6">
    <source>
        <dbReference type="SAM" id="MobiDB-lite"/>
    </source>
</evidence>
<evidence type="ECO:0000256" key="2">
    <source>
        <dbReference type="ARBA" id="ARBA00022475"/>
    </source>
</evidence>
<feature type="transmembrane region" description="Helical" evidence="7">
    <location>
        <begin position="120"/>
        <end position="143"/>
    </location>
</feature>
<feature type="transmembrane region" description="Helical" evidence="7">
    <location>
        <begin position="149"/>
        <end position="169"/>
    </location>
</feature>
<dbReference type="Pfam" id="PF01810">
    <property type="entry name" value="LysE"/>
    <property type="match status" value="1"/>
</dbReference>
<name>A0ABW2MRJ4_9FLAO</name>
<evidence type="ECO:0000256" key="1">
    <source>
        <dbReference type="ARBA" id="ARBA00004651"/>
    </source>
</evidence>
<evidence type="ECO:0000256" key="5">
    <source>
        <dbReference type="ARBA" id="ARBA00023136"/>
    </source>
</evidence>
<evidence type="ECO:0000256" key="7">
    <source>
        <dbReference type="SAM" id="Phobius"/>
    </source>
</evidence>
<feature type="transmembrane region" description="Helical" evidence="7">
    <location>
        <begin position="71"/>
        <end position="90"/>
    </location>
</feature>
<evidence type="ECO:0000313" key="9">
    <source>
        <dbReference type="Proteomes" id="UP001596415"/>
    </source>
</evidence>
<evidence type="ECO:0000256" key="4">
    <source>
        <dbReference type="ARBA" id="ARBA00022989"/>
    </source>
</evidence>
<gene>
    <name evidence="8" type="ORF">ACFQO1_00625</name>
</gene>
<feature type="transmembrane region" description="Helical" evidence="7">
    <location>
        <begin position="190"/>
        <end position="208"/>
    </location>
</feature>
<reference evidence="9" key="1">
    <citation type="journal article" date="2019" name="Int. J. Syst. Evol. Microbiol.">
        <title>The Global Catalogue of Microorganisms (GCM) 10K type strain sequencing project: providing services to taxonomists for standard genome sequencing and annotation.</title>
        <authorList>
            <consortium name="The Broad Institute Genomics Platform"/>
            <consortium name="The Broad Institute Genome Sequencing Center for Infectious Disease"/>
            <person name="Wu L."/>
            <person name="Ma J."/>
        </authorList>
    </citation>
    <scope>NUCLEOTIDE SEQUENCE [LARGE SCALE GENOMIC DNA]</scope>
    <source>
        <strain evidence="9">CGMCC 1.16306</strain>
    </source>
</reference>
<comment type="subcellular location">
    <subcellularLocation>
        <location evidence="1">Cell membrane</location>
        <topology evidence="1">Multi-pass membrane protein</topology>
    </subcellularLocation>
</comment>
<keyword evidence="2" id="KW-1003">Cell membrane</keyword>
<dbReference type="Proteomes" id="UP001596415">
    <property type="component" value="Unassembled WGS sequence"/>
</dbReference>
<dbReference type="InterPro" id="IPR001123">
    <property type="entry name" value="LeuE-type"/>
</dbReference>
<evidence type="ECO:0000256" key="3">
    <source>
        <dbReference type="ARBA" id="ARBA00022692"/>
    </source>
</evidence>
<sequence length="244" mass="27237">MFDGFGYAAFYGFLLAFAVGPVFFTLIETSITKGFRAGLFFDLGAIFADIVFILIAYFSTTKLLDRVKDDPALLIFGGAVLIAYGVISYIRTQRSLFRIVREHHAIAVQRNLGGLFLKGFLLNFVNFGVLAGWIAVIIMANALTTGPNGVFYFLSTVLITFFITDLLKISLAKRLKNKMTPRFIVKTRKWVSILITFFGALLLLQGIFPSRVQAELEKIPSPMDQLEKPIPPVEGHPIDETKLK</sequence>
<feature type="transmembrane region" description="Helical" evidence="7">
    <location>
        <begin position="39"/>
        <end position="59"/>
    </location>
</feature>
<keyword evidence="5 7" id="KW-0472">Membrane</keyword>